<name>A0A285ZW80_9SPHI</name>
<accession>A0A285ZW80</accession>
<proteinExistence type="predicted"/>
<dbReference type="RefSeq" id="WP_097130085.1">
    <property type="nucleotide sequence ID" value="NZ_OCMT01000002.1"/>
</dbReference>
<dbReference type="EMBL" id="OCMT01000002">
    <property type="protein sequence ID" value="SOD13886.1"/>
    <property type="molecule type" value="Genomic_DNA"/>
</dbReference>
<protein>
    <submittedName>
        <fullName evidence="1">Uncharacterized protein</fullName>
    </submittedName>
</protein>
<sequence length="139" mass="15913">MGTIEILTGSSFSVRKNEWKTLWSGMVLLWMMVLAGCNPKPAPSFEGTFVNAASSEFSEAFDTLRVEKVGELDYLIYRSTGIVIIDEQGKKAKPVIQRESWKLQFDQERKLLLERSKGRELKMLDDALVLEKAVYQRLH</sequence>
<reference evidence="2" key="1">
    <citation type="submission" date="2017-09" db="EMBL/GenBank/DDBJ databases">
        <authorList>
            <person name="Varghese N."/>
            <person name="Submissions S."/>
        </authorList>
    </citation>
    <scope>NUCLEOTIDE SEQUENCE [LARGE SCALE GENOMIC DNA]</scope>
    <source>
        <strain evidence="2">CGMCC 1.12803</strain>
    </source>
</reference>
<dbReference type="AlphaFoldDB" id="A0A285ZW80"/>
<dbReference type="Proteomes" id="UP000219281">
    <property type="component" value="Unassembled WGS sequence"/>
</dbReference>
<organism evidence="1 2">
    <name type="scientific">Pedobacter xixiisoli</name>
    <dbReference type="NCBI Taxonomy" id="1476464"/>
    <lineage>
        <taxon>Bacteria</taxon>
        <taxon>Pseudomonadati</taxon>
        <taxon>Bacteroidota</taxon>
        <taxon>Sphingobacteriia</taxon>
        <taxon>Sphingobacteriales</taxon>
        <taxon>Sphingobacteriaceae</taxon>
        <taxon>Pedobacter</taxon>
    </lineage>
</organism>
<gene>
    <name evidence="1" type="ORF">SAMN06297358_1292</name>
</gene>
<evidence type="ECO:0000313" key="2">
    <source>
        <dbReference type="Proteomes" id="UP000219281"/>
    </source>
</evidence>
<keyword evidence="2" id="KW-1185">Reference proteome</keyword>
<evidence type="ECO:0000313" key="1">
    <source>
        <dbReference type="EMBL" id="SOD13886.1"/>
    </source>
</evidence>